<comment type="caution">
    <text evidence="3">The sequence shown here is derived from an EMBL/GenBank/DDBJ whole genome shotgun (WGS) entry which is preliminary data.</text>
</comment>
<reference evidence="3 4" key="1">
    <citation type="submission" date="2017-07" db="EMBL/GenBank/DDBJ databases">
        <title>Leptospira spp. isolated from tropical soils.</title>
        <authorList>
            <person name="Thibeaux R."/>
            <person name="Iraola G."/>
            <person name="Ferres I."/>
            <person name="Bierque E."/>
            <person name="Girault D."/>
            <person name="Soupe-Gilbert M.-E."/>
            <person name="Picardeau M."/>
            <person name="Goarant C."/>
        </authorList>
    </citation>
    <scope>NUCLEOTIDE SEQUENCE [LARGE SCALE GENOMIC DNA]</scope>
    <source>
        <strain evidence="3 4">FH2-C-A2</strain>
    </source>
</reference>
<gene>
    <name evidence="3" type="ORF">CH371_16775</name>
</gene>
<feature type="signal peptide" evidence="2">
    <location>
        <begin position="1"/>
        <end position="21"/>
    </location>
</feature>
<evidence type="ECO:0008006" key="5">
    <source>
        <dbReference type="Google" id="ProtNLM"/>
    </source>
</evidence>
<accession>A0A2M9Z8L8</accession>
<evidence type="ECO:0000313" key="4">
    <source>
        <dbReference type="Proteomes" id="UP000231912"/>
    </source>
</evidence>
<evidence type="ECO:0000313" key="3">
    <source>
        <dbReference type="EMBL" id="PJZ64771.1"/>
    </source>
</evidence>
<protein>
    <recommendedName>
        <fullName evidence="5">Membrane protein insertion efficiency factor YidD</fullName>
    </recommendedName>
</protein>
<keyword evidence="2" id="KW-0732">Signal</keyword>
<feature type="region of interest" description="Disordered" evidence="1">
    <location>
        <begin position="118"/>
        <end position="137"/>
    </location>
</feature>
<evidence type="ECO:0000256" key="1">
    <source>
        <dbReference type="SAM" id="MobiDB-lite"/>
    </source>
</evidence>
<proteinExistence type="predicted"/>
<dbReference type="Proteomes" id="UP000231912">
    <property type="component" value="Unassembled WGS sequence"/>
</dbReference>
<feature type="chain" id="PRO_5043159167" description="Membrane protein insertion efficiency factor YidD" evidence="2">
    <location>
        <begin position="22"/>
        <end position="137"/>
    </location>
</feature>
<evidence type="ECO:0000256" key="2">
    <source>
        <dbReference type="SAM" id="SignalP"/>
    </source>
</evidence>
<dbReference type="AlphaFoldDB" id="A0A2M9Z8L8"/>
<dbReference type="EMBL" id="NPDT01000008">
    <property type="protein sequence ID" value="PJZ64771.1"/>
    <property type="molecule type" value="Genomic_DNA"/>
</dbReference>
<organism evidence="3 4">
    <name type="scientific">Leptospira wolffii</name>
    <dbReference type="NCBI Taxonomy" id="409998"/>
    <lineage>
        <taxon>Bacteria</taxon>
        <taxon>Pseudomonadati</taxon>
        <taxon>Spirochaetota</taxon>
        <taxon>Spirochaetia</taxon>
        <taxon>Leptospirales</taxon>
        <taxon>Leptospiraceae</taxon>
        <taxon>Leptospira</taxon>
    </lineage>
</organism>
<sequence>MIRRLKIAALIALSFGFYSFCQTSSGSERNEDAFFLNKLVLDRVEKHQSKDRKFQNVSCPMHPSCSQFVKEEFRSSDFIPAFFFSLNRILYVENRFLDSWGLKRYVYERGRGRLVSDKPIDQSPRDLDSFKSEFKDD</sequence>
<name>A0A2M9Z8L8_9LEPT</name>
<dbReference type="RefSeq" id="WP_100759910.1">
    <property type="nucleotide sequence ID" value="NZ_NPDT01000008.1"/>
</dbReference>